<dbReference type="Ensembl" id="ENSMMOT00000015525.1">
    <property type="protein sequence ID" value="ENSMMOP00000015274.1"/>
    <property type="gene ID" value="ENSMMOG00000011654.1"/>
</dbReference>
<dbReference type="InterPro" id="IPR039809">
    <property type="entry name" value="Chemokine_b/g/d"/>
</dbReference>
<name>A0A3Q3X0C6_MOLML</name>
<keyword evidence="1" id="KW-0202">Cytokine</keyword>
<evidence type="ECO:0000313" key="4">
    <source>
        <dbReference type="Proteomes" id="UP000261620"/>
    </source>
</evidence>
<keyword evidence="4" id="KW-1185">Reference proteome</keyword>
<dbReference type="GO" id="GO:0006955">
    <property type="term" value="P:immune response"/>
    <property type="evidence" value="ECO:0007669"/>
    <property type="project" value="InterPro"/>
</dbReference>
<feature type="domain" description="Chemokine interleukin-8-like" evidence="2">
    <location>
        <begin position="20"/>
        <end position="80"/>
    </location>
</feature>
<dbReference type="InterPro" id="IPR036048">
    <property type="entry name" value="Interleukin_8-like_sf"/>
</dbReference>
<dbReference type="GO" id="GO:0008009">
    <property type="term" value="F:chemokine activity"/>
    <property type="evidence" value="ECO:0007669"/>
    <property type="project" value="InterPro"/>
</dbReference>
<dbReference type="SMART" id="SM00199">
    <property type="entry name" value="SCY"/>
    <property type="match status" value="1"/>
</dbReference>
<sequence>MCEINFIVLIFFQYKFSNFGRFCCTQYYENPVPVKRLKFYKIQKDTDYCNIKAVIFKPMKGKPFCANPDSPWVQKAMESVIHCIKDKLKVNRKRLSVFLTVQAG</sequence>
<accession>A0A3Q3X0C6</accession>
<evidence type="ECO:0000259" key="2">
    <source>
        <dbReference type="SMART" id="SM00199"/>
    </source>
</evidence>
<dbReference type="PANTHER" id="PTHR12015:SF190">
    <property type="entry name" value="C-C MOTIF CHEMOKINE"/>
    <property type="match status" value="1"/>
</dbReference>
<reference evidence="3" key="2">
    <citation type="submission" date="2025-09" db="UniProtKB">
        <authorList>
            <consortium name="Ensembl"/>
        </authorList>
    </citation>
    <scope>IDENTIFICATION</scope>
</reference>
<dbReference type="InterPro" id="IPR001811">
    <property type="entry name" value="Chemokine_IL8-like_dom"/>
</dbReference>
<dbReference type="STRING" id="94237.ENSMMOP00000015274"/>
<dbReference type="Pfam" id="PF00048">
    <property type="entry name" value="IL8"/>
    <property type="match status" value="1"/>
</dbReference>
<dbReference type="Gene3D" id="2.40.50.40">
    <property type="match status" value="1"/>
</dbReference>
<evidence type="ECO:0000313" key="3">
    <source>
        <dbReference type="Ensembl" id="ENSMMOP00000015274.1"/>
    </source>
</evidence>
<dbReference type="PANTHER" id="PTHR12015">
    <property type="entry name" value="SMALL INDUCIBLE CYTOKINE A"/>
    <property type="match status" value="1"/>
</dbReference>
<reference evidence="3" key="1">
    <citation type="submission" date="2025-08" db="UniProtKB">
        <authorList>
            <consortium name="Ensembl"/>
        </authorList>
    </citation>
    <scope>IDENTIFICATION</scope>
</reference>
<proteinExistence type="predicted"/>
<organism evidence="3 4">
    <name type="scientific">Mola mola</name>
    <name type="common">Ocean sunfish</name>
    <name type="synonym">Tetraodon mola</name>
    <dbReference type="NCBI Taxonomy" id="94237"/>
    <lineage>
        <taxon>Eukaryota</taxon>
        <taxon>Metazoa</taxon>
        <taxon>Chordata</taxon>
        <taxon>Craniata</taxon>
        <taxon>Vertebrata</taxon>
        <taxon>Euteleostomi</taxon>
        <taxon>Actinopterygii</taxon>
        <taxon>Neopterygii</taxon>
        <taxon>Teleostei</taxon>
        <taxon>Neoteleostei</taxon>
        <taxon>Acanthomorphata</taxon>
        <taxon>Eupercaria</taxon>
        <taxon>Tetraodontiformes</taxon>
        <taxon>Molidae</taxon>
        <taxon>Mola</taxon>
    </lineage>
</organism>
<dbReference type="Proteomes" id="UP000261620">
    <property type="component" value="Unplaced"/>
</dbReference>
<protein>
    <recommendedName>
        <fullName evidence="2">Chemokine interleukin-8-like domain-containing protein</fullName>
    </recommendedName>
</protein>
<dbReference type="AlphaFoldDB" id="A0A3Q3X0C6"/>
<dbReference type="SUPFAM" id="SSF54117">
    <property type="entry name" value="Interleukin 8-like chemokines"/>
    <property type="match status" value="1"/>
</dbReference>
<dbReference type="CDD" id="cd00169">
    <property type="entry name" value="Chemokine"/>
    <property type="match status" value="1"/>
</dbReference>
<evidence type="ECO:0000256" key="1">
    <source>
        <dbReference type="ARBA" id="ARBA00022514"/>
    </source>
</evidence>
<dbReference type="GO" id="GO:0005615">
    <property type="term" value="C:extracellular space"/>
    <property type="evidence" value="ECO:0007669"/>
    <property type="project" value="UniProtKB-KW"/>
</dbReference>